<sequence>MFRALCVPTGGGPHSALQAELPLLDPATCRADAVLAGFPCAAPYPRQLLYTLRTGAAVDPRLRLRLVDVSNVILVMAEPLTLALALASRPLYERLRSWLFSATLLFPAVGSIAAAFCVPTGLLALGASGHYGNAPRRLAVVAYFAWKPLVVLRVCPVRVGVKACEDGVD</sequence>
<dbReference type="OrthoDB" id="550381at2759"/>
<name>A0A150GPP1_GONPE</name>
<keyword evidence="1" id="KW-0812">Transmembrane</keyword>
<dbReference type="Proteomes" id="UP000075714">
    <property type="component" value="Unassembled WGS sequence"/>
</dbReference>
<evidence type="ECO:0000256" key="1">
    <source>
        <dbReference type="SAM" id="Phobius"/>
    </source>
</evidence>
<accession>A0A150GPP1</accession>
<reference evidence="3" key="1">
    <citation type="journal article" date="2016" name="Nat. Commun.">
        <title>The Gonium pectorale genome demonstrates co-option of cell cycle regulation during the evolution of multicellularity.</title>
        <authorList>
            <person name="Hanschen E.R."/>
            <person name="Marriage T.N."/>
            <person name="Ferris P.J."/>
            <person name="Hamaji T."/>
            <person name="Toyoda A."/>
            <person name="Fujiyama A."/>
            <person name="Neme R."/>
            <person name="Noguchi H."/>
            <person name="Minakuchi Y."/>
            <person name="Suzuki M."/>
            <person name="Kawai-Toyooka H."/>
            <person name="Smith D.R."/>
            <person name="Sparks H."/>
            <person name="Anderson J."/>
            <person name="Bakaric R."/>
            <person name="Luria V."/>
            <person name="Karger A."/>
            <person name="Kirschner M.W."/>
            <person name="Durand P.M."/>
            <person name="Michod R.E."/>
            <person name="Nozaki H."/>
            <person name="Olson B.J."/>
        </authorList>
    </citation>
    <scope>NUCLEOTIDE SEQUENCE [LARGE SCALE GENOMIC DNA]</scope>
    <source>
        <strain evidence="3">NIES-2863</strain>
    </source>
</reference>
<comment type="caution">
    <text evidence="2">The sequence shown here is derived from an EMBL/GenBank/DDBJ whole genome shotgun (WGS) entry which is preliminary data.</text>
</comment>
<evidence type="ECO:0000313" key="2">
    <source>
        <dbReference type="EMBL" id="KXZ51300.1"/>
    </source>
</evidence>
<gene>
    <name evidence="2" type="ORF">GPECTOR_13g787</name>
</gene>
<protein>
    <submittedName>
        <fullName evidence="2">Uncharacterized protein</fullName>
    </submittedName>
</protein>
<organism evidence="2 3">
    <name type="scientific">Gonium pectorale</name>
    <name type="common">Green alga</name>
    <dbReference type="NCBI Taxonomy" id="33097"/>
    <lineage>
        <taxon>Eukaryota</taxon>
        <taxon>Viridiplantae</taxon>
        <taxon>Chlorophyta</taxon>
        <taxon>core chlorophytes</taxon>
        <taxon>Chlorophyceae</taxon>
        <taxon>CS clade</taxon>
        <taxon>Chlamydomonadales</taxon>
        <taxon>Volvocaceae</taxon>
        <taxon>Gonium</taxon>
    </lineage>
</organism>
<feature type="transmembrane region" description="Helical" evidence="1">
    <location>
        <begin position="104"/>
        <end position="127"/>
    </location>
</feature>
<keyword evidence="1" id="KW-1133">Transmembrane helix</keyword>
<proteinExistence type="predicted"/>
<evidence type="ECO:0000313" key="3">
    <source>
        <dbReference type="Proteomes" id="UP000075714"/>
    </source>
</evidence>
<keyword evidence="3" id="KW-1185">Reference proteome</keyword>
<dbReference type="EMBL" id="LSYV01000014">
    <property type="protein sequence ID" value="KXZ51300.1"/>
    <property type="molecule type" value="Genomic_DNA"/>
</dbReference>
<keyword evidence="1" id="KW-0472">Membrane</keyword>
<dbReference type="AlphaFoldDB" id="A0A150GPP1"/>